<dbReference type="EMBL" id="CM001377">
    <property type="protein sequence ID" value="EHM10127.1"/>
    <property type="molecule type" value="Genomic_DNA"/>
</dbReference>
<dbReference type="PANTHER" id="PTHR43542:SF1">
    <property type="entry name" value="METHYLTRANSFERASE"/>
    <property type="match status" value="1"/>
</dbReference>
<keyword evidence="2" id="KW-0808">Transferase</keyword>
<dbReference type="PANTHER" id="PTHR43542">
    <property type="entry name" value="METHYLTRANSFERASE"/>
    <property type="match status" value="1"/>
</dbReference>
<dbReference type="InterPro" id="IPR002052">
    <property type="entry name" value="DNA_methylase_N6_adenine_CS"/>
</dbReference>
<proteinExistence type="predicted"/>
<dbReference type="GO" id="GO:0003676">
    <property type="term" value="F:nucleic acid binding"/>
    <property type="evidence" value="ECO:0007669"/>
    <property type="project" value="InterPro"/>
</dbReference>
<gene>
    <name evidence="4" type="ORF">TheveDRAFT_0997</name>
</gene>
<dbReference type="SUPFAM" id="SSF53335">
    <property type="entry name" value="S-adenosyl-L-methionine-dependent methyltransferases"/>
    <property type="match status" value="1"/>
</dbReference>
<dbReference type="eggNOG" id="COG0742">
    <property type="taxonomic scope" value="Bacteria"/>
</dbReference>
<dbReference type="InterPro" id="IPR029063">
    <property type="entry name" value="SAM-dependent_MTases_sf"/>
</dbReference>
<dbReference type="CDD" id="cd02440">
    <property type="entry name" value="AdoMet_MTases"/>
    <property type="match status" value="1"/>
</dbReference>
<dbReference type="InterPro" id="IPR004398">
    <property type="entry name" value="RNA_MeTrfase_RsmD"/>
</dbReference>
<evidence type="ECO:0000256" key="2">
    <source>
        <dbReference type="ARBA" id="ARBA00022679"/>
    </source>
</evidence>
<sequence length="175" mass="19530">MSSRNGLHGPKRGLPGPARPTSGKVIQALFNILGPLDRLRFLDLFSGSGRVARRAWELGAEVTAVEMDGRYCREICTGEEAIRVVKSDVRRFVQRAAKDGDSYHVVFADPPYCMGWMEELMDLFVVNRSIIKTGGTLVLEHSVREPLPGNLSRDDRIYGETVLSFFWDWDGGDGV</sequence>
<evidence type="ECO:0000256" key="1">
    <source>
        <dbReference type="ARBA" id="ARBA00022603"/>
    </source>
</evidence>
<dbReference type="STRING" id="926567.TheveDRAFT_0997"/>
<dbReference type="Proteomes" id="UP000005730">
    <property type="component" value="Chromosome"/>
</dbReference>
<feature type="region of interest" description="Disordered" evidence="3">
    <location>
        <begin position="1"/>
        <end position="20"/>
    </location>
</feature>
<evidence type="ECO:0000313" key="5">
    <source>
        <dbReference type="Proteomes" id="UP000005730"/>
    </source>
</evidence>
<protein>
    <submittedName>
        <fullName evidence="4">N6-adenine-specific methylase</fullName>
    </submittedName>
</protein>
<reference evidence="4 5" key="1">
    <citation type="submission" date="2011-10" db="EMBL/GenBank/DDBJ databases">
        <title>The Noncontiguous Finished genome of Thermanaerovibrio velox DSM 12556.</title>
        <authorList>
            <consortium name="US DOE Joint Genome Institute (JGI-PGF)"/>
            <person name="Lucas S."/>
            <person name="Copeland A."/>
            <person name="Lapidus A."/>
            <person name="Glavina del Rio T."/>
            <person name="Dalin E."/>
            <person name="Tice H."/>
            <person name="Bruce D."/>
            <person name="Goodwin L."/>
            <person name="Pitluck S."/>
            <person name="Peters L."/>
            <person name="Mikhailova N."/>
            <person name="Teshima H."/>
            <person name="Kyrpides N."/>
            <person name="Mavromatis K."/>
            <person name="Ivanova N."/>
            <person name="Markowitz V."/>
            <person name="Cheng J.-F."/>
            <person name="Hugenholtz P."/>
            <person name="Woyke T."/>
            <person name="Wu D."/>
            <person name="Spring S."/>
            <person name="Brambilla E.-M."/>
            <person name="Klenk H.-P."/>
            <person name="Eisen J.A."/>
        </authorList>
    </citation>
    <scope>NUCLEOTIDE SEQUENCE [LARGE SCALE GENOMIC DNA]</scope>
    <source>
        <strain evidence="4 5">DSM 12556</strain>
    </source>
</reference>
<dbReference type="PROSITE" id="PS00092">
    <property type="entry name" value="N6_MTASE"/>
    <property type="match status" value="1"/>
</dbReference>
<evidence type="ECO:0000256" key="3">
    <source>
        <dbReference type="SAM" id="MobiDB-lite"/>
    </source>
</evidence>
<evidence type="ECO:0000313" key="4">
    <source>
        <dbReference type="EMBL" id="EHM10127.1"/>
    </source>
</evidence>
<dbReference type="GO" id="GO:0008168">
    <property type="term" value="F:methyltransferase activity"/>
    <property type="evidence" value="ECO:0007669"/>
    <property type="project" value="UniProtKB-KW"/>
</dbReference>
<dbReference type="RefSeq" id="WP_006583621.1">
    <property type="nucleotide sequence ID" value="NZ_CM001377.1"/>
</dbReference>
<dbReference type="GO" id="GO:0031167">
    <property type="term" value="P:rRNA methylation"/>
    <property type="evidence" value="ECO:0007669"/>
    <property type="project" value="InterPro"/>
</dbReference>
<dbReference type="AlphaFoldDB" id="H0US38"/>
<dbReference type="HOGENOM" id="CLU_075826_0_2_0"/>
<keyword evidence="5" id="KW-1185">Reference proteome</keyword>
<dbReference type="Pfam" id="PF03602">
    <property type="entry name" value="Cons_hypoth95"/>
    <property type="match status" value="1"/>
</dbReference>
<accession>H0US38</accession>
<name>H0US38_9BACT</name>
<organism evidence="4 5">
    <name type="scientific">Thermanaerovibrio velox DSM 12556</name>
    <dbReference type="NCBI Taxonomy" id="926567"/>
    <lineage>
        <taxon>Bacteria</taxon>
        <taxon>Thermotogati</taxon>
        <taxon>Synergistota</taxon>
        <taxon>Synergistia</taxon>
        <taxon>Synergistales</taxon>
        <taxon>Synergistaceae</taxon>
        <taxon>Thermanaerovibrio</taxon>
    </lineage>
</organism>
<dbReference type="OrthoDB" id="9803017at2"/>
<keyword evidence="1 4" id="KW-0489">Methyltransferase</keyword>
<dbReference type="Gene3D" id="3.40.50.150">
    <property type="entry name" value="Vaccinia Virus protein VP39"/>
    <property type="match status" value="1"/>
</dbReference>